<evidence type="ECO:0000256" key="4">
    <source>
        <dbReference type="ARBA" id="ARBA00023237"/>
    </source>
</evidence>
<dbReference type="InterPro" id="IPR027385">
    <property type="entry name" value="Beta-barrel_OMP"/>
</dbReference>
<sequence length="238" mass="24684">MPPAAVYNWTGWYAGVNGGWAFEGNTTGRLVSADPLFNAVLAVGATPTFFGVKHEGGFGGGQVGYNWQMANWLVGVEADIQGADIGRTSTLAFSGTTAGIAPSVSTARDYIAWFGTLRGRVGLPVGPALLYATGGLAYGGVRTTVTNSYAPATGNFAGNDSSTRVGWAAGAGVEWGFAPSWTLRGEYLHLDLGRSNVTMADPAALPGVVAIYGFSHVTDSVRVGVNYRFGPTSVVAKY</sequence>
<name>A0AAI8MBN6_9BRAD</name>
<dbReference type="SUPFAM" id="SSF56925">
    <property type="entry name" value="OMPA-like"/>
    <property type="match status" value="1"/>
</dbReference>
<dbReference type="Gene3D" id="2.40.160.20">
    <property type="match status" value="1"/>
</dbReference>
<dbReference type="InterPro" id="IPR011250">
    <property type="entry name" value="OMP/PagP_B-barrel"/>
</dbReference>
<dbReference type="GO" id="GO:0009279">
    <property type="term" value="C:cell outer membrane"/>
    <property type="evidence" value="ECO:0007669"/>
    <property type="project" value="UniProtKB-SubCell"/>
</dbReference>
<dbReference type="EMBL" id="AP012279">
    <property type="protein sequence ID" value="BAL77128.1"/>
    <property type="molecule type" value="Genomic_DNA"/>
</dbReference>
<evidence type="ECO:0000259" key="6">
    <source>
        <dbReference type="Pfam" id="PF13505"/>
    </source>
</evidence>
<dbReference type="PANTHER" id="PTHR34001:SF3">
    <property type="entry name" value="BLL7405 PROTEIN"/>
    <property type="match status" value="1"/>
</dbReference>
<keyword evidence="3" id="KW-0472">Membrane</keyword>
<dbReference type="PANTHER" id="PTHR34001">
    <property type="entry name" value="BLL7405 PROTEIN"/>
    <property type="match status" value="1"/>
</dbReference>
<evidence type="ECO:0000256" key="1">
    <source>
        <dbReference type="ARBA" id="ARBA00004442"/>
    </source>
</evidence>
<accession>A0AAI8MBN6</accession>
<feature type="domain" description="Outer membrane protein beta-barrel" evidence="6">
    <location>
        <begin position="1"/>
        <end position="229"/>
    </location>
</feature>
<keyword evidence="8" id="KW-1185">Reference proteome</keyword>
<reference evidence="7 8" key="1">
    <citation type="journal article" date="2012" name="Microbes Environ.">
        <title>Complete genome sequence of Bradyrhizobium sp. S23321: insights into symbiosis evolution in soil oligotrophs.</title>
        <authorList>
            <person name="Okubo T."/>
            <person name="Tsukui T."/>
            <person name="Maita H."/>
            <person name="Okamoto S."/>
            <person name="Oshima K."/>
            <person name="Fujisawa T."/>
            <person name="Saito A."/>
            <person name="Futamata H."/>
            <person name="Hattori R."/>
            <person name="Shimomura Y."/>
            <person name="Haruta S."/>
            <person name="Morimoto S."/>
            <person name="Wang Y."/>
            <person name="Sakai Y."/>
            <person name="Hattori M."/>
            <person name="Aizawa S."/>
            <person name="Nagashima K.V.P."/>
            <person name="Masuda S."/>
            <person name="Hattori T."/>
            <person name="Yamashita A."/>
            <person name="Bao Z."/>
            <person name="Hayatsu M."/>
            <person name="Kajiya-Kanegae H."/>
            <person name="Yoshinaga I."/>
            <person name="Sakamoto K."/>
            <person name="Toyota K."/>
            <person name="Nakao M."/>
            <person name="Kohara M."/>
            <person name="Anda M."/>
            <person name="Niwa R."/>
            <person name="Jung-Hwan P."/>
            <person name="Sameshima-Saito R."/>
            <person name="Tokuda S."/>
            <person name="Yamamoto S."/>
            <person name="Yamamoto S."/>
            <person name="Yokoyama T."/>
            <person name="Akutsu T."/>
            <person name="Nakamura Y."/>
            <person name="Nakahira-Yanaka Y."/>
            <person name="Takada Hoshino Y."/>
            <person name="Hirakawa H."/>
            <person name="Mitsui H."/>
            <person name="Terasawa K."/>
            <person name="Itakura M."/>
            <person name="Sato S."/>
            <person name="Ikeda-Ohtsubo W."/>
            <person name="Sakakura N."/>
            <person name="Kaminuma E."/>
            <person name="Minamisawa K."/>
        </authorList>
    </citation>
    <scope>NUCLEOTIDE SEQUENCE [LARGE SCALE GENOMIC DNA]</scope>
    <source>
        <strain evidence="7 8">S23321</strain>
    </source>
</reference>
<keyword evidence="2" id="KW-0732">Signal</keyword>
<dbReference type="Proteomes" id="UP000007886">
    <property type="component" value="Chromosome"/>
</dbReference>
<gene>
    <name evidence="7" type="ORF">S23_39330</name>
</gene>
<evidence type="ECO:0000313" key="7">
    <source>
        <dbReference type="EMBL" id="BAL77128.1"/>
    </source>
</evidence>
<dbReference type="InterPro" id="IPR051692">
    <property type="entry name" value="OMP-like"/>
</dbReference>
<protein>
    <submittedName>
        <fullName evidence="7">Outer-membrane immunogenic protein</fullName>
    </submittedName>
</protein>
<evidence type="ECO:0000256" key="3">
    <source>
        <dbReference type="ARBA" id="ARBA00023136"/>
    </source>
</evidence>
<organism evidence="7 8">
    <name type="scientific">Bradyrhizobium cosmicum</name>
    <dbReference type="NCBI Taxonomy" id="1404864"/>
    <lineage>
        <taxon>Bacteria</taxon>
        <taxon>Pseudomonadati</taxon>
        <taxon>Pseudomonadota</taxon>
        <taxon>Alphaproteobacteria</taxon>
        <taxon>Hyphomicrobiales</taxon>
        <taxon>Nitrobacteraceae</taxon>
        <taxon>Bradyrhizobium</taxon>
    </lineage>
</organism>
<evidence type="ECO:0000256" key="2">
    <source>
        <dbReference type="ARBA" id="ARBA00022729"/>
    </source>
</evidence>
<dbReference type="Pfam" id="PF13505">
    <property type="entry name" value="OMP_b-brl"/>
    <property type="match status" value="1"/>
</dbReference>
<comment type="similarity">
    <text evidence="5">Belongs to the Omp25/RopB family.</text>
</comment>
<keyword evidence="4" id="KW-0998">Cell outer membrane</keyword>
<evidence type="ECO:0000256" key="5">
    <source>
        <dbReference type="ARBA" id="ARBA00038306"/>
    </source>
</evidence>
<proteinExistence type="inferred from homology"/>
<comment type="subcellular location">
    <subcellularLocation>
        <location evidence="1">Cell outer membrane</location>
    </subcellularLocation>
</comment>
<dbReference type="AlphaFoldDB" id="A0AAI8MBN6"/>
<evidence type="ECO:0000313" key="8">
    <source>
        <dbReference type="Proteomes" id="UP000007886"/>
    </source>
</evidence>
<dbReference type="KEGG" id="brs:S23_39330"/>